<dbReference type="GO" id="GO:0030148">
    <property type="term" value="P:sphingolipid biosynthetic process"/>
    <property type="evidence" value="ECO:0007669"/>
    <property type="project" value="TreeGrafter"/>
</dbReference>
<organism evidence="11 12">
    <name type="scientific">Dinothrombium tinctorium</name>
    <dbReference type="NCBI Taxonomy" id="1965070"/>
    <lineage>
        <taxon>Eukaryota</taxon>
        <taxon>Metazoa</taxon>
        <taxon>Ecdysozoa</taxon>
        <taxon>Arthropoda</taxon>
        <taxon>Chelicerata</taxon>
        <taxon>Arachnida</taxon>
        <taxon>Acari</taxon>
        <taxon>Acariformes</taxon>
        <taxon>Trombidiformes</taxon>
        <taxon>Prostigmata</taxon>
        <taxon>Anystina</taxon>
        <taxon>Parasitengona</taxon>
        <taxon>Trombidioidea</taxon>
        <taxon>Trombidiidae</taxon>
        <taxon>Dinothrombium</taxon>
    </lineage>
</organism>
<protein>
    <recommendedName>
        <fullName evidence="10">Elongation of very long chain fatty acids protein</fullName>
        <ecNumber evidence="10">2.3.1.199</ecNumber>
    </recommendedName>
    <alternativeName>
        <fullName evidence="10">Very-long-chain 3-oxoacyl-CoA synthase</fullName>
    </alternativeName>
</protein>
<feature type="transmembrane region" description="Helical" evidence="10">
    <location>
        <begin position="119"/>
        <end position="140"/>
    </location>
</feature>
<comment type="subcellular location">
    <subcellularLocation>
        <location evidence="1">Membrane</location>
        <topology evidence="1">Multi-pass membrane protein</topology>
    </subcellularLocation>
</comment>
<evidence type="ECO:0000256" key="5">
    <source>
        <dbReference type="ARBA" id="ARBA00022832"/>
    </source>
</evidence>
<evidence type="ECO:0000256" key="3">
    <source>
        <dbReference type="ARBA" id="ARBA00022679"/>
    </source>
</evidence>
<dbReference type="GO" id="GO:0009922">
    <property type="term" value="F:fatty acid elongase activity"/>
    <property type="evidence" value="ECO:0007669"/>
    <property type="project" value="UniProtKB-EC"/>
</dbReference>
<sequence length="284" mass="33101">MSIAYHCKWANRLSALFTFSAEEKFDYRFHRKWLDSYWYISVLIAIVYVCCIFLGQEWMKRRKAFNLRKPLAVWNASLAAFSMCGTIRMVPELLCVIITKGFFASICNNSYVNDVRIQFWLWLFTWSKVVELGDTIFIVLRKQKLIALHWIHHTLTLISCFYVFGEMAASARWFASMNYVVHSYMYAYYSLKALQIRVPRCISMVITCSQIAQMITGLFINYLTSRMKINGTPCQISMETSRIGFSLYLIFSCLFLNFFIGTYISRPMTLKISVTSGSKSILDS</sequence>
<evidence type="ECO:0000256" key="6">
    <source>
        <dbReference type="ARBA" id="ARBA00022989"/>
    </source>
</evidence>
<evidence type="ECO:0000313" key="12">
    <source>
        <dbReference type="Proteomes" id="UP000285301"/>
    </source>
</evidence>
<dbReference type="AlphaFoldDB" id="A0A443R956"/>
<evidence type="ECO:0000256" key="2">
    <source>
        <dbReference type="ARBA" id="ARBA00022516"/>
    </source>
</evidence>
<dbReference type="PANTHER" id="PTHR11157:SF17">
    <property type="entry name" value="ELONGATION OF VERY LONG CHAIN FATTY ACIDS PROTEIN 6"/>
    <property type="match status" value="1"/>
</dbReference>
<name>A0A443R956_9ACAR</name>
<feature type="transmembrane region" description="Helical" evidence="10">
    <location>
        <begin position="147"/>
        <end position="165"/>
    </location>
</feature>
<dbReference type="GO" id="GO:0034625">
    <property type="term" value="P:fatty acid elongation, monounsaturated fatty acid"/>
    <property type="evidence" value="ECO:0007669"/>
    <property type="project" value="TreeGrafter"/>
</dbReference>
<keyword evidence="4 10" id="KW-0812">Transmembrane</keyword>
<dbReference type="STRING" id="1965070.A0A443R956"/>
<keyword evidence="12" id="KW-1185">Reference proteome</keyword>
<feature type="transmembrane region" description="Helical" evidence="10">
    <location>
        <begin position="76"/>
        <end position="99"/>
    </location>
</feature>
<keyword evidence="7 10" id="KW-0443">Lipid metabolism</keyword>
<keyword evidence="9 10" id="KW-0275">Fatty acid biosynthesis</keyword>
<feature type="transmembrane region" description="Helical" evidence="10">
    <location>
        <begin position="243"/>
        <end position="264"/>
    </location>
</feature>
<comment type="caution">
    <text evidence="11">The sequence shown here is derived from an EMBL/GenBank/DDBJ whole genome shotgun (WGS) entry which is preliminary data.</text>
</comment>
<keyword evidence="8 10" id="KW-0472">Membrane</keyword>
<dbReference type="OrthoDB" id="6495762at2759"/>
<gene>
    <name evidence="11" type="ORF">B4U79_14410</name>
</gene>
<dbReference type="EC" id="2.3.1.199" evidence="10"/>
<evidence type="ECO:0000256" key="4">
    <source>
        <dbReference type="ARBA" id="ARBA00022692"/>
    </source>
</evidence>
<dbReference type="InterPro" id="IPR002076">
    <property type="entry name" value="ELO_fam"/>
</dbReference>
<keyword evidence="3 10" id="KW-0808">Transferase</keyword>
<dbReference type="GO" id="GO:0034626">
    <property type="term" value="P:fatty acid elongation, polyunsaturated fatty acid"/>
    <property type="evidence" value="ECO:0007669"/>
    <property type="project" value="TreeGrafter"/>
</dbReference>
<dbReference type="PANTHER" id="PTHR11157">
    <property type="entry name" value="FATTY ACID ACYL TRANSFERASE-RELATED"/>
    <property type="match status" value="1"/>
</dbReference>
<keyword evidence="6 10" id="KW-1133">Transmembrane helix</keyword>
<dbReference type="GO" id="GO:0019367">
    <property type="term" value="P:fatty acid elongation, saturated fatty acid"/>
    <property type="evidence" value="ECO:0007669"/>
    <property type="project" value="TreeGrafter"/>
</dbReference>
<accession>A0A443R956</accession>
<dbReference type="EMBL" id="NCKU01001564">
    <property type="protein sequence ID" value="RWS11799.1"/>
    <property type="molecule type" value="Genomic_DNA"/>
</dbReference>
<evidence type="ECO:0000256" key="9">
    <source>
        <dbReference type="ARBA" id="ARBA00023160"/>
    </source>
</evidence>
<dbReference type="GO" id="GO:0042761">
    <property type="term" value="P:very long-chain fatty acid biosynthetic process"/>
    <property type="evidence" value="ECO:0007669"/>
    <property type="project" value="TreeGrafter"/>
</dbReference>
<evidence type="ECO:0000256" key="1">
    <source>
        <dbReference type="ARBA" id="ARBA00004141"/>
    </source>
</evidence>
<feature type="transmembrane region" description="Helical" evidence="10">
    <location>
        <begin position="36"/>
        <end position="55"/>
    </location>
</feature>
<reference evidence="11 12" key="1">
    <citation type="journal article" date="2018" name="Gigascience">
        <title>Genomes of trombidid mites reveal novel predicted allergens and laterally-transferred genes associated with secondary metabolism.</title>
        <authorList>
            <person name="Dong X."/>
            <person name="Chaisiri K."/>
            <person name="Xia D."/>
            <person name="Armstrong S.D."/>
            <person name="Fang Y."/>
            <person name="Donnelly M.J."/>
            <person name="Kadowaki T."/>
            <person name="McGarry J.W."/>
            <person name="Darby A.C."/>
            <person name="Makepeace B.L."/>
        </authorList>
    </citation>
    <scope>NUCLEOTIDE SEQUENCE [LARGE SCALE GENOMIC DNA]</scope>
    <source>
        <strain evidence="11">UoL-WK</strain>
    </source>
</reference>
<comment type="catalytic activity">
    <reaction evidence="10">
        <text>a very-long-chain acyl-CoA + malonyl-CoA + H(+) = a very-long-chain 3-oxoacyl-CoA + CO2 + CoA</text>
        <dbReference type="Rhea" id="RHEA:32727"/>
        <dbReference type="ChEBI" id="CHEBI:15378"/>
        <dbReference type="ChEBI" id="CHEBI:16526"/>
        <dbReference type="ChEBI" id="CHEBI:57287"/>
        <dbReference type="ChEBI" id="CHEBI:57384"/>
        <dbReference type="ChEBI" id="CHEBI:90725"/>
        <dbReference type="ChEBI" id="CHEBI:90736"/>
        <dbReference type="EC" id="2.3.1.199"/>
    </reaction>
</comment>
<dbReference type="Pfam" id="PF01151">
    <property type="entry name" value="ELO"/>
    <property type="match status" value="1"/>
</dbReference>
<dbReference type="Proteomes" id="UP000285301">
    <property type="component" value="Unassembled WGS sequence"/>
</dbReference>
<keyword evidence="5 10" id="KW-0276">Fatty acid metabolism</keyword>
<proteinExistence type="inferred from homology"/>
<keyword evidence="2 10" id="KW-0444">Lipid biosynthesis</keyword>
<evidence type="ECO:0000256" key="10">
    <source>
        <dbReference type="RuleBase" id="RU361115"/>
    </source>
</evidence>
<evidence type="ECO:0000313" key="11">
    <source>
        <dbReference type="EMBL" id="RWS11799.1"/>
    </source>
</evidence>
<dbReference type="GO" id="GO:0005789">
    <property type="term" value="C:endoplasmic reticulum membrane"/>
    <property type="evidence" value="ECO:0007669"/>
    <property type="project" value="TreeGrafter"/>
</dbReference>
<feature type="transmembrane region" description="Helical" evidence="10">
    <location>
        <begin position="201"/>
        <end position="223"/>
    </location>
</feature>
<evidence type="ECO:0000256" key="8">
    <source>
        <dbReference type="ARBA" id="ARBA00023136"/>
    </source>
</evidence>
<comment type="similarity">
    <text evidence="10">Belongs to the ELO family.</text>
</comment>
<evidence type="ECO:0000256" key="7">
    <source>
        <dbReference type="ARBA" id="ARBA00023098"/>
    </source>
</evidence>